<dbReference type="Pfam" id="PF00429">
    <property type="entry name" value="TLV_coat"/>
    <property type="match status" value="1"/>
</dbReference>
<sequence length="92" mass="10030">ITFHSFARWFIPHRGVSELEKAIINISGAIEEMGNATNYAIQGEEDQLSSVVVQNRMALDMVAASHGGVCTVVNSSCCVYVSQEGKIEKDLK</sequence>
<accession>A0A7K5ICF4</accession>
<protein>
    <submittedName>
        <fullName evidence="2">ERVV2 protein</fullName>
    </submittedName>
</protein>
<evidence type="ECO:0000256" key="1">
    <source>
        <dbReference type="ARBA" id="ARBA00023157"/>
    </source>
</evidence>
<dbReference type="Proteomes" id="UP000549499">
    <property type="component" value="Unassembled WGS sequence"/>
</dbReference>
<reference evidence="2 3" key="1">
    <citation type="submission" date="2019-09" db="EMBL/GenBank/DDBJ databases">
        <title>Bird 10,000 Genomes (B10K) Project - Family phase.</title>
        <authorList>
            <person name="Zhang G."/>
        </authorList>
    </citation>
    <scope>NUCLEOTIDE SEQUENCE [LARGE SCALE GENOMIC DNA]</scope>
    <source>
        <strain evidence="2">B10K-DU-003-44</strain>
        <tissue evidence="2">Muscle</tissue>
    </source>
</reference>
<dbReference type="SUPFAM" id="SSF58069">
    <property type="entry name" value="Virus ectodomain"/>
    <property type="match status" value="1"/>
</dbReference>
<proteinExistence type="predicted"/>
<evidence type="ECO:0000313" key="3">
    <source>
        <dbReference type="Proteomes" id="UP000549499"/>
    </source>
</evidence>
<dbReference type="InterPro" id="IPR018154">
    <property type="entry name" value="TLV/ENV_coat_polyprotein"/>
</dbReference>
<dbReference type="OrthoDB" id="8949317at2759"/>
<dbReference type="PANTHER" id="PTHR10424:SF73">
    <property type="entry name" value="ENDOGENOUS RETROVIRUS GROUP FC1 ENV POLYPROTEIN-RELATED"/>
    <property type="match status" value="1"/>
</dbReference>
<feature type="non-terminal residue" evidence="2">
    <location>
        <position position="92"/>
    </location>
</feature>
<comment type="caution">
    <text evidence="2">The sequence shown here is derived from an EMBL/GenBank/DDBJ whole genome shotgun (WGS) entry which is preliminary data.</text>
</comment>
<gene>
    <name evidence="2" type="primary">Ervv2_6</name>
    <name evidence="2" type="ORF">CROSUL_R15337</name>
</gene>
<feature type="non-terminal residue" evidence="2">
    <location>
        <position position="1"/>
    </location>
</feature>
<dbReference type="AlphaFoldDB" id="A0A7K5ICF4"/>
<keyword evidence="3" id="KW-1185">Reference proteome</keyword>
<dbReference type="Gene3D" id="1.10.287.210">
    <property type="match status" value="1"/>
</dbReference>
<dbReference type="PANTHER" id="PTHR10424">
    <property type="entry name" value="VIRAL ENVELOPE PROTEIN"/>
    <property type="match status" value="1"/>
</dbReference>
<dbReference type="EMBL" id="VYZB01002003">
    <property type="protein sequence ID" value="NWS79014.1"/>
    <property type="molecule type" value="Genomic_DNA"/>
</dbReference>
<organism evidence="2 3">
    <name type="scientific">Crotophaga sulcirostris</name>
    <name type="common">Groove-billed ani</name>
    <dbReference type="NCBI Taxonomy" id="33598"/>
    <lineage>
        <taxon>Eukaryota</taxon>
        <taxon>Metazoa</taxon>
        <taxon>Chordata</taxon>
        <taxon>Craniata</taxon>
        <taxon>Vertebrata</taxon>
        <taxon>Euteleostomi</taxon>
        <taxon>Archelosauria</taxon>
        <taxon>Archosauria</taxon>
        <taxon>Dinosauria</taxon>
        <taxon>Saurischia</taxon>
        <taxon>Theropoda</taxon>
        <taxon>Coelurosauria</taxon>
        <taxon>Aves</taxon>
        <taxon>Neognathae</taxon>
        <taxon>Neoaves</taxon>
        <taxon>Otidimorphae</taxon>
        <taxon>Cuculiformes</taxon>
        <taxon>Crotophagidae</taxon>
        <taxon>Crotophaga</taxon>
    </lineage>
</organism>
<keyword evidence="1" id="KW-1015">Disulfide bond</keyword>
<evidence type="ECO:0000313" key="2">
    <source>
        <dbReference type="EMBL" id="NWS79014.1"/>
    </source>
</evidence>
<name>A0A7K5ICF4_CROSL</name>